<feature type="transmembrane region" description="Helical" evidence="1">
    <location>
        <begin position="79"/>
        <end position="97"/>
    </location>
</feature>
<proteinExistence type="predicted"/>
<dbReference type="AlphaFoldDB" id="A0A098BV49"/>
<dbReference type="RefSeq" id="WP_026137663.1">
    <property type="nucleotide sequence ID" value="NZ_CP023714.1"/>
</dbReference>
<accession>A0A098BV49</accession>
<protein>
    <submittedName>
        <fullName evidence="2">RDD family domain protein</fullName>
    </submittedName>
</protein>
<dbReference type="PANTHER" id="PTHR36115">
    <property type="entry name" value="PROLINE-RICH ANTIGEN HOMOLOG-RELATED"/>
    <property type="match status" value="1"/>
</dbReference>
<gene>
    <name evidence="2" type="ORF">RHRU231_920018</name>
</gene>
<dbReference type="EMBL" id="CCSD01000108">
    <property type="protein sequence ID" value="CDZ92080.1"/>
    <property type="molecule type" value="Genomic_DNA"/>
</dbReference>
<keyword evidence="1" id="KW-0812">Transmembrane</keyword>
<evidence type="ECO:0000256" key="1">
    <source>
        <dbReference type="SAM" id="Phobius"/>
    </source>
</evidence>
<name>A0A098BV49_9NOCA</name>
<dbReference type="PIRSF" id="PIRSF021697">
    <property type="entry name" value="UCP021697"/>
    <property type="match status" value="1"/>
</dbReference>
<sequence length="158" mass="16657">MARMTGSWLSGPAAAIPKGQDKAQDYRGQLLGLPASGRGALAGTGRRASALAIDWLTSVGIATAIVGERPFENPQLSTYTLLVWFVVGVLTVTLFSFTPGQYLVGLQVARVDAPVRVGLIRALARQLLLVFIAPAVVTDVDGRGLQDRATGTALVRSR</sequence>
<reference evidence="2 3" key="1">
    <citation type="journal article" date="2014" name="Genome Announc.">
        <title>Draft Genome Sequence of Propane- and Butane-Oxidizing Actinobacterium Rhodococcus ruber IEGM 231.</title>
        <authorList>
            <person name="Ivshina I.B."/>
            <person name="Kuyukina M.S."/>
            <person name="Krivoruchko A.V."/>
            <person name="Barbe V."/>
            <person name="Fischer C."/>
        </authorList>
    </citation>
    <scope>NUCLEOTIDE SEQUENCE [LARGE SCALE GENOMIC DNA]</scope>
</reference>
<dbReference type="eggNOG" id="COG1714">
    <property type="taxonomic scope" value="Bacteria"/>
</dbReference>
<evidence type="ECO:0000313" key="3">
    <source>
        <dbReference type="Proteomes" id="UP000042997"/>
    </source>
</evidence>
<dbReference type="PANTHER" id="PTHR36115:SF6">
    <property type="entry name" value="PROLINE-RICH ANTIGEN HOMOLOG"/>
    <property type="match status" value="1"/>
</dbReference>
<dbReference type="GeneID" id="66836359"/>
<organism evidence="2 3">
    <name type="scientific">Rhodococcus ruber</name>
    <dbReference type="NCBI Taxonomy" id="1830"/>
    <lineage>
        <taxon>Bacteria</taxon>
        <taxon>Bacillati</taxon>
        <taxon>Actinomycetota</taxon>
        <taxon>Actinomycetes</taxon>
        <taxon>Mycobacteriales</taxon>
        <taxon>Nocardiaceae</taxon>
        <taxon>Rhodococcus</taxon>
    </lineage>
</organism>
<evidence type="ECO:0000313" key="2">
    <source>
        <dbReference type="EMBL" id="CDZ92080.1"/>
    </source>
</evidence>
<dbReference type="Proteomes" id="UP000042997">
    <property type="component" value="Unassembled WGS sequence"/>
</dbReference>
<keyword evidence="1" id="KW-1133">Transmembrane helix</keyword>
<keyword evidence="1" id="KW-0472">Membrane</keyword>
<dbReference type="GO" id="GO:0005886">
    <property type="term" value="C:plasma membrane"/>
    <property type="evidence" value="ECO:0007669"/>
    <property type="project" value="UniProtKB-SubCell"/>
</dbReference>
<dbReference type="InterPro" id="IPR016795">
    <property type="entry name" value="UCP021697"/>
</dbReference>
<dbReference type="InterPro" id="IPR051791">
    <property type="entry name" value="Pra-immunoreactive"/>
</dbReference>
<feature type="transmembrane region" description="Helical" evidence="1">
    <location>
        <begin position="48"/>
        <end position="67"/>
    </location>
</feature>